<keyword evidence="4" id="KW-0663">Pyridoxal phosphate</keyword>
<evidence type="ECO:0000256" key="6">
    <source>
        <dbReference type="ARBA" id="ARBA00023239"/>
    </source>
</evidence>
<dbReference type="EC" id="3.5.1.2" evidence="2"/>
<dbReference type="NCBIfam" id="TIGR03800">
    <property type="entry name" value="PLP_synth_Pdx2"/>
    <property type="match status" value="1"/>
</dbReference>
<keyword evidence="5" id="KW-0315">Glutamine amidotransferase</keyword>
<feature type="binding site" evidence="9">
    <location>
        <begin position="176"/>
        <end position="177"/>
    </location>
    <ligand>
        <name>L-glutamine</name>
        <dbReference type="ChEBI" id="CHEBI:58359"/>
    </ligand>
</feature>
<comment type="catalytic activity">
    <reaction evidence="7">
        <text>L-glutamine + H2O = L-glutamate + NH4(+)</text>
        <dbReference type="Rhea" id="RHEA:15889"/>
        <dbReference type="ChEBI" id="CHEBI:15377"/>
        <dbReference type="ChEBI" id="CHEBI:28938"/>
        <dbReference type="ChEBI" id="CHEBI:29985"/>
        <dbReference type="ChEBI" id="CHEBI:58359"/>
        <dbReference type="EC" id="3.5.1.2"/>
    </reaction>
</comment>
<dbReference type="GO" id="GO:0042823">
    <property type="term" value="P:pyridoxal phosphate biosynthetic process"/>
    <property type="evidence" value="ECO:0007669"/>
    <property type="project" value="InterPro"/>
</dbReference>
<feature type="binding site" evidence="9">
    <location>
        <begin position="77"/>
        <end position="79"/>
    </location>
    <ligand>
        <name>L-glutamine</name>
        <dbReference type="ChEBI" id="CHEBI:58359"/>
    </ligand>
</feature>
<protein>
    <recommendedName>
        <fullName evidence="2">glutaminase</fullName>
        <ecNumber evidence="2">3.5.1.2</ecNumber>
    </recommendedName>
</protein>
<comment type="similarity">
    <text evidence="1">Belongs to the glutaminase PdxT/SNO family.</text>
</comment>
<evidence type="ECO:0000256" key="8">
    <source>
        <dbReference type="PIRSR" id="PIRSR005639-1"/>
    </source>
</evidence>
<dbReference type="FunFam" id="3.40.50.880:FF:000041">
    <property type="entry name" value="Glutamine amidotransferase subunit pdxT, putative"/>
    <property type="match status" value="1"/>
</dbReference>
<dbReference type="Gene3D" id="3.40.50.880">
    <property type="match status" value="1"/>
</dbReference>
<feature type="active site" description="Nucleophile" evidence="8">
    <location>
        <position position="109"/>
    </location>
</feature>
<dbReference type="GO" id="GO:1903600">
    <property type="term" value="C:glutaminase complex"/>
    <property type="evidence" value="ECO:0007669"/>
    <property type="project" value="TreeGrafter"/>
</dbReference>
<dbReference type="PANTHER" id="PTHR31559">
    <property type="entry name" value="PYRIDOXAL 5'-PHOSPHATE SYNTHASE SUBUNIT SNO"/>
    <property type="match status" value="1"/>
</dbReference>
<evidence type="ECO:0000256" key="5">
    <source>
        <dbReference type="ARBA" id="ARBA00022962"/>
    </source>
</evidence>
<dbReference type="InterPro" id="IPR021196">
    <property type="entry name" value="PdxT/SNO_CS"/>
</dbReference>
<dbReference type="Pfam" id="PF01174">
    <property type="entry name" value="SNO"/>
    <property type="match status" value="1"/>
</dbReference>
<dbReference type="SUPFAM" id="SSF52317">
    <property type="entry name" value="Class I glutamine amidotransferase-like"/>
    <property type="match status" value="1"/>
</dbReference>
<dbReference type="PANTHER" id="PTHR31559:SF0">
    <property type="entry name" value="PYRIDOXAL 5'-PHOSPHATE SYNTHASE SUBUNIT SNO1-RELATED"/>
    <property type="match status" value="1"/>
</dbReference>
<dbReference type="InterPro" id="IPR029062">
    <property type="entry name" value="Class_I_gatase-like"/>
</dbReference>
<dbReference type="PROSITE" id="PS01236">
    <property type="entry name" value="PDXT_SNO_1"/>
    <property type="match status" value="1"/>
</dbReference>
<dbReference type="GO" id="GO:0005829">
    <property type="term" value="C:cytosol"/>
    <property type="evidence" value="ECO:0007669"/>
    <property type="project" value="TreeGrafter"/>
</dbReference>
<keyword evidence="3" id="KW-0378">Hydrolase</keyword>
<dbReference type="InterPro" id="IPR002161">
    <property type="entry name" value="PdxT/SNO"/>
</dbReference>
<accession>A0A6S7ZRE8</accession>
<evidence type="ECO:0000256" key="2">
    <source>
        <dbReference type="ARBA" id="ARBA00012918"/>
    </source>
</evidence>
<dbReference type="EMBL" id="HBIN01002668">
    <property type="protein sequence ID" value="CAE0431442.1"/>
    <property type="molecule type" value="Transcribed_RNA"/>
</dbReference>
<feature type="active site" description="Charge relay system" evidence="8">
    <location>
        <position position="228"/>
    </location>
</feature>
<dbReference type="PIRSF" id="PIRSF005639">
    <property type="entry name" value="Glut_amidoT_SNO"/>
    <property type="match status" value="1"/>
</dbReference>
<dbReference type="GO" id="GO:0008614">
    <property type="term" value="P:pyridoxine metabolic process"/>
    <property type="evidence" value="ECO:0007669"/>
    <property type="project" value="TreeGrafter"/>
</dbReference>
<dbReference type="PROSITE" id="PS51273">
    <property type="entry name" value="GATASE_TYPE_1"/>
    <property type="match status" value="1"/>
</dbReference>
<dbReference type="GO" id="GO:0016829">
    <property type="term" value="F:lyase activity"/>
    <property type="evidence" value="ECO:0007669"/>
    <property type="project" value="UniProtKB-KW"/>
</dbReference>
<keyword evidence="6" id="KW-0456">Lyase</keyword>
<reference evidence="10" key="1">
    <citation type="submission" date="2021-01" db="EMBL/GenBank/DDBJ databases">
        <authorList>
            <person name="Corre E."/>
            <person name="Pelletier E."/>
            <person name="Niang G."/>
            <person name="Scheremetjew M."/>
            <person name="Finn R."/>
            <person name="Kale V."/>
            <person name="Holt S."/>
            <person name="Cochrane G."/>
            <person name="Meng A."/>
            <person name="Brown T."/>
            <person name="Cohen L."/>
        </authorList>
    </citation>
    <scope>NUCLEOTIDE SEQUENCE</scope>
    <source>
        <strain evidence="10">GSBS06</strain>
    </source>
</reference>
<dbReference type="PROSITE" id="PS51130">
    <property type="entry name" value="PDXT_SNO_2"/>
    <property type="match status" value="1"/>
</dbReference>
<evidence type="ECO:0000256" key="7">
    <source>
        <dbReference type="ARBA" id="ARBA00049534"/>
    </source>
</evidence>
<dbReference type="HAMAP" id="MF_01615">
    <property type="entry name" value="PdxT"/>
    <property type="match status" value="1"/>
</dbReference>
<evidence type="ECO:0000256" key="9">
    <source>
        <dbReference type="PIRSR" id="PIRSR005639-2"/>
    </source>
</evidence>
<evidence type="ECO:0000313" key="10">
    <source>
        <dbReference type="EMBL" id="CAE0431442.1"/>
    </source>
</evidence>
<sequence>MEQSQVHDDSGSISSGSTAVASEGLPSLAKSFKIGVLALQGAFIEHVEILQKLGIVATEVRLPEDLLEIDGLIIPGGESTAIGLIADRWGLTEPLKDWVRSGRPTWGTCAGMIMLSKTVTGKMKQGQMVLGGLDTVVHRNYFGSQLGSFVSRVKVRNISVAPELFQTNSVSEAVFIRAPIITEHGDNVKVIATIENPTIGSKEAHESASTAEPIVAVQQGNILATAFHPEMTSDTRWHELFIAIVNNSL</sequence>
<evidence type="ECO:0000256" key="1">
    <source>
        <dbReference type="ARBA" id="ARBA00008345"/>
    </source>
</evidence>
<dbReference type="AlphaFoldDB" id="A0A6S7ZRE8"/>
<gene>
    <name evidence="10" type="ORF">ASTO00021_LOCUS1779</name>
</gene>
<proteinExistence type="inferred from homology"/>
<feature type="binding site" evidence="9">
    <location>
        <position position="139"/>
    </location>
    <ligand>
        <name>L-glutamine</name>
        <dbReference type="ChEBI" id="CHEBI:58359"/>
    </ligand>
</feature>
<dbReference type="CDD" id="cd01749">
    <property type="entry name" value="GATase1_PB"/>
    <property type="match status" value="1"/>
</dbReference>
<evidence type="ECO:0000256" key="4">
    <source>
        <dbReference type="ARBA" id="ARBA00022898"/>
    </source>
</evidence>
<organism evidence="10">
    <name type="scientific">Aplanochytrium stocchinoi</name>
    <dbReference type="NCBI Taxonomy" id="215587"/>
    <lineage>
        <taxon>Eukaryota</taxon>
        <taxon>Sar</taxon>
        <taxon>Stramenopiles</taxon>
        <taxon>Bigyra</taxon>
        <taxon>Labyrinthulomycetes</taxon>
        <taxon>Thraustochytrida</taxon>
        <taxon>Thraustochytriidae</taxon>
        <taxon>Aplanochytrium</taxon>
    </lineage>
</organism>
<dbReference type="GO" id="GO:0004359">
    <property type="term" value="F:glutaminase activity"/>
    <property type="evidence" value="ECO:0007669"/>
    <property type="project" value="UniProtKB-EC"/>
</dbReference>
<feature type="active site" description="Charge relay system" evidence="8">
    <location>
        <position position="230"/>
    </location>
</feature>
<name>A0A6S7ZRE8_9STRA</name>
<evidence type="ECO:0000256" key="3">
    <source>
        <dbReference type="ARBA" id="ARBA00022801"/>
    </source>
</evidence>